<dbReference type="EMBL" id="FNJI01000003">
    <property type="protein sequence ID" value="SDO56394.1"/>
    <property type="molecule type" value="Genomic_DNA"/>
</dbReference>
<evidence type="ECO:0000256" key="1">
    <source>
        <dbReference type="ARBA" id="ARBA00001946"/>
    </source>
</evidence>
<reference evidence="18 19" key="1">
    <citation type="submission" date="2016-10" db="EMBL/GenBank/DDBJ databases">
        <authorList>
            <person name="de Groot N.N."/>
        </authorList>
    </citation>
    <scope>NUCLEOTIDE SEQUENCE [LARGE SCALE GENOMIC DNA]</scope>
    <source>
        <strain evidence="18 19">DSM 12130</strain>
    </source>
</reference>
<dbReference type="InterPro" id="IPR013815">
    <property type="entry name" value="ATP_grasp_subdomain_1"/>
</dbReference>
<evidence type="ECO:0000256" key="3">
    <source>
        <dbReference type="ARBA" id="ARBA00004742"/>
    </source>
</evidence>
<dbReference type="UniPathway" id="UPA00138"/>
<evidence type="ECO:0000256" key="12">
    <source>
        <dbReference type="ARBA" id="ARBA00022842"/>
    </source>
</evidence>
<evidence type="ECO:0000256" key="7">
    <source>
        <dbReference type="ARBA" id="ARBA00022679"/>
    </source>
</evidence>
<keyword evidence="19" id="KW-1185">Reference proteome</keyword>
<name>A0A1H0KK64_9BACT</name>
<comment type="cofactor">
    <cofactor evidence="1">
        <name>Mg(2+)</name>
        <dbReference type="ChEBI" id="CHEBI:18420"/>
    </cofactor>
</comment>
<feature type="domain" description="Pyruvate phosphate dikinase AMP/ATP-binding" evidence="17">
    <location>
        <begin position="133"/>
        <end position="469"/>
    </location>
</feature>
<dbReference type="Gene3D" id="3.30.470.20">
    <property type="entry name" value="ATP-grasp fold, B domain"/>
    <property type="match status" value="1"/>
</dbReference>
<feature type="region of interest" description="Disordered" evidence="15">
    <location>
        <begin position="604"/>
        <end position="623"/>
    </location>
</feature>
<sequence length="914" mass="100524">MKLPLITPLLEKVQTHRRKKETIALEDLKARYHAFRIFLENNGSALELLARLDSLLIRGESDEIRKLVEELIGFTTELVDGLNILSNYGHTQLYGFHGRMTENILASCGSIKDENTGEFCVSLRDLPRNGERLAGRKAANLARLKRLALPVPDGFICTVSATKRFMKMGKLTADIQRILRDISQGQVDLNRGANRIKTKVMDTPLPNELATSLETQYRLLAQQQLGNPDAAIAISVRSSGVAEDSIEHSFAGQFTSVLNVIGVPALFVAFKEVLASGFSARAISYRLNAGLSPLDFDLAVLCQTMVDVDCAGVLFTVDPAEPENERMLISAVPGLGTLAVGGVSPADLYRPPRSAMEGALPGLENELFCQITPTTDENYAMLMDDAQISPRTVREVPMVNGGTSIEQIACQEGQNPLLAPWVIARLMYFGMLLEHLWGMPQDIEWGYSEKQGLFLLQARPLRLASQPGRTPSYETAERLLQGSCASSGKVVGCIRKAHSLADLLDLASGQSELCRQPTILLLPQSIVDASNLLPLCRGAIIDIGNPTDHLSCIAREIGMPMITGAQEASTILENGQWIILDADNGSVFEASEVVKSAAIKAFDDQRQNQGRQPAGPDPLTRFRSGTIAPEREALRRQLLPLNLTDAYGSTFSILECRSIHDVIRYSHEMAVLSMFSTGDSIMDFAGGLLRPLDIGVPISFLLIDLGGGIRRSPESFLRKQLALHKPLSPDDILCIPLQALCEGLLTPGLSYHSAPHAGALREIFSHNLLDRRGKRPAGSFNYALVARDYINLNLRVEYHFAMLDAICGRNNRANYIRFRFKGGGAGLERGHRRAIFLQKVLEQNGFFSTVVGDLVTASLTGASRHKVHAQLIMLGRLFGYSRFLDGIMNDDESPERFARAFLEGRYDAREFEQD</sequence>
<evidence type="ECO:0000256" key="13">
    <source>
        <dbReference type="ARBA" id="ARBA00033470"/>
    </source>
</evidence>
<dbReference type="InterPro" id="IPR006319">
    <property type="entry name" value="PEP_synth"/>
</dbReference>
<dbReference type="GO" id="GO:0006094">
    <property type="term" value="P:gluconeogenesis"/>
    <property type="evidence" value="ECO:0007669"/>
    <property type="project" value="UniProtKB-UniPathway"/>
</dbReference>
<keyword evidence="7" id="KW-0808">Transferase</keyword>
<evidence type="ECO:0000259" key="17">
    <source>
        <dbReference type="Pfam" id="PF01326"/>
    </source>
</evidence>
<dbReference type="Pfam" id="PF01326">
    <property type="entry name" value="PPDK_N"/>
    <property type="match status" value="1"/>
</dbReference>
<evidence type="ECO:0000256" key="9">
    <source>
        <dbReference type="ARBA" id="ARBA00022741"/>
    </source>
</evidence>
<accession>A0A1H0KK64</accession>
<comment type="pathway">
    <text evidence="3">Carbohydrate biosynthesis; gluconeogenesis.</text>
</comment>
<evidence type="ECO:0000256" key="8">
    <source>
        <dbReference type="ARBA" id="ARBA00022723"/>
    </source>
</evidence>
<dbReference type="Gene3D" id="3.50.30.10">
    <property type="entry name" value="Phosphohistidine domain"/>
    <property type="match status" value="1"/>
</dbReference>
<feature type="domain" description="PEP-utilising enzyme mobile" evidence="16">
    <location>
        <begin position="516"/>
        <end position="585"/>
    </location>
</feature>
<dbReference type="Gene3D" id="3.30.1490.20">
    <property type="entry name" value="ATP-grasp fold, A domain"/>
    <property type="match status" value="1"/>
</dbReference>
<keyword evidence="8" id="KW-0479">Metal-binding</keyword>
<organism evidence="18 19">
    <name type="scientific">Desulforhopalus singaporensis</name>
    <dbReference type="NCBI Taxonomy" id="91360"/>
    <lineage>
        <taxon>Bacteria</taxon>
        <taxon>Pseudomonadati</taxon>
        <taxon>Thermodesulfobacteriota</taxon>
        <taxon>Desulfobulbia</taxon>
        <taxon>Desulfobulbales</taxon>
        <taxon>Desulfocapsaceae</taxon>
        <taxon>Desulforhopalus</taxon>
    </lineage>
</organism>
<dbReference type="STRING" id="91360.SAMN05660330_00536"/>
<evidence type="ECO:0000256" key="4">
    <source>
        <dbReference type="ARBA" id="ARBA00007837"/>
    </source>
</evidence>
<dbReference type="RefSeq" id="WP_092219516.1">
    <property type="nucleotide sequence ID" value="NZ_FNJI01000003.1"/>
</dbReference>
<evidence type="ECO:0000256" key="2">
    <source>
        <dbReference type="ARBA" id="ARBA00002988"/>
    </source>
</evidence>
<evidence type="ECO:0000256" key="6">
    <source>
        <dbReference type="ARBA" id="ARBA00021623"/>
    </source>
</evidence>
<comment type="catalytic activity">
    <reaction evidence="14">
        <text>pyruvate + ATP + H2O = phosphoenolpyruvate + AMP + phosphate + 2 H(+)</text>
        <dbReference type="Rhea" id="RHEA:11364"/>
        <dbReference type="ChEBI" id="CHEBI:15361"/>
        <dbReference type="ChEBI" id="CHEBI:15377"/>
        <dbReference type="ChEBI" id="CHEBI:15378"/>
        <dbReference type="ChEBI" id="CHEBI:30616"/>
        <dbReference type="ChEBI" id="CHEBI:43474"/>
        <dbReference type="ChEBI" id="CHEBI:58702"/>
        <dbReference type="ChEBI" id="CHEBI:456215"/>
        <dbReference type="EC" id="2.7.9.2"/>
    </reaction>
</comment>
<dbReference type="InterPro" id="IPR008279">
    <property type="entry name" value="PEP-util_enz_mobile_dom"/>
</dbReference>
<protein>
    <recommendedName>
        <fullName evidence="6">Phosphoenolpyruvate synthase</fullName>
        <ecNumber evidence="5">2.7.9.2</ecNumber>
    </recommendedName>
    <alternativeName>
        <fullName evidence="13">Pyruvate, water dikinase</fullName>
    </alternativeName>
</protein>
<comment type="similarity">
    <text evidence="4">Belongs to the PEP-utilizing enzyme family.</text>
</comment>
<dbReference type="InterPro" id="IPR002192">
    <property type="entry name" value="PPDK_AMP/ATP-bd"/>
</dbReference>
<keyword evidence="11" id="KW-0067">ATP-binding</keyword>
<gene>
    <name evidence="18" type="ORF">SAMN05660330_00536</name>
</gene>
<dbReference type="Pfam" id="PF00391">
    <property type="entry name" value="PEP-utilizers"/>
    <property type="match status" value="1"/>
</dbReference>
<dbReference type="GO" id="GO:0005524">
    <property type="term" value="F:ATP binding"/>
    <property type="evidence" value="ECO:0007669"/>
    <property type="project" value="UniProtKB-KW"/>
</dbReference>
<evidence type="ECO:0000256" key="14">
    <source>
        <dbReference type="ARBA" id="ARBA00047700"/>
    </source>
</evidence>
<keyword evidence="10" id="KW-0418">Kinase</keyword>
<keyword evidence="12" id="KW-0460">Magnesium</keyword>
<dbReference type="OrthoDB" id="9760711at2"/>
<evidence type="ECO:0000259" key="16">
    <source>
        <dbReference type="Pfam" id="PF00391"/>
    </source>
</evidence>
<dbReference type="Proteomes" id="UP000199073">
    <property type="component" value="Unassembled WGS sequence"/>
</dbReference>
<evidence type="ECO:0000256" key="11">
    <source>
        <dbReference type="ARBA" id="ARBA00022840"/>
    </source>
</evidence>
<dbReference type="PANTHER" id="PTHR43030">
    <property type="entry name" value="PHOSPHOENOLPYRUVATE SYNTHASE"/>
    <property type="match status" value="1"/>
</dbReference>
<dbReference type="SUPFAM" id="SSF56059">
    <property type="entry name" value="Glutathione synthetase ATP-binding domain-like"/>
    <property type="match status" value="1"/>
</dbReference>
<evidence type="ECO:0000256" key="5">
    <source>
        <dbReference type="ARBA" id="ARBA00011996"/>
    </source>
</evidence>
<dbReference type="InterPro" id="IPR036637">
    <property type="entry name" value="Phosphohistidine_dom_sf"/>
</dbReference>
<evidence type="ECO:0000256" key="15">
    <source>
        <dbReference type="SAM" id="MobiDB-lite"/>
    </source>
</evidence>
<evidence type="ECO:0000313" key="18">
    <source>
        <dbReference type="EMBL" id="SDO56394.1"/>
    </source>
</evidence>
<dbReference type="AlphaFoldDB" id="A0A1H0KK64"/>
<dbReference type="GO" id="GO:0008986">
    <property type="term" value="F:pyruvate, water dikinase activity"/>
    <property type="evidence" value="ECO:0007669"/>
    <property type="project" value="UniProtKB-EC"/>
</dbReference>
<evidence type="ECO:0000256" key="10">
    <source>
        <dbReference type="ARBA" id="ARBA00022777"/>
    </source>
</evidence>
<dbReference type="GO" id="GO:0046872">
    <property type="term" value="F:metal ion binding"/>
    <property type="evidence" value="ECO:0007669"/>
    <property type="project" value="UniProtKB-KW"/>
</dbReference>
<comment type="function">
    <text evidence="2">Catalyzes the phosphorylation of pyruvate to phosphoenolpyruvate.</text>
</comment>
<dbReference type="SUPFAM" id="SSF52009">
    <property type="entry name" value="Phosphohistidine domain"/>
    <property type="match status" value="1"/>
</dbReference>
<proteinExistence type="inferred from homology"/>
<dbReference type="PANTHER" id="PTHR43030:SF1">
    <property type="entry name" value="PHOSPHOENOLPYRUVATE SYNTHASE"/>
    <property type="match status" value="1"/>
</dbReference>
<dbReference type="EC" id="2.7.9.2" evidence="5"/>
<keyword evidence="9" id="KW-0547">Nucleotide-binding</keyword>
<evidence type="ECO:0000313" key="19">
    <source>
        <dbReference type="Proteomes" id="UP000199073"/>
    </source>
</evidence>